<name>A0A841RCW4_9SPIO</name>
<dbReference type="RefSeq" id="WP_184748031.1">
    <property type="nucleotide sequence ID" value="NZ_JACHGJ010000008.1"/>
</dbReference>
<dbReference type="SUPFAM" id="SSF46689">
    <property type="entry name" value="Homeodomain-like"/>
    <property type="match status" value="1"/>
</dbReference>
<keyword evidence="1 2" id="KW-0238">DNA-binding</keyword>
<keyword evidence="5" id="KW-1185">Reference proteome</keyword>
<comment type="caution">
    <text evidence="4">The sequence shown here is derived from an EMBL/GenBank/DDBJ whole genome shotgun (WGS) entry which is preliminary data.</text>
</comment>
<organism evidence="4 5">
    <name type="scientific">Spirochaeta isovalerica</name>
    <dbReference type="NCBI Taxonomy" id="150"/>
    <lineage>
        <taxon>Bacteria</taxon>
        <taxon>Pseudomonadati</taxon>
        <taxon>Spirochaetota</taxon>
        <taxon>Spirochaetia</taxon>
        <taxon>Spirochaetales</taxon>
        <taxon>Spirochaetaceae</taxon>
        <taxon>Spirochaeta</taxon>
    </lineage>
</organism>
<dbReference type="AlphaFoldDB" id="A0A841RCW4"/>
<dbReference type="Gene3D" id="1.10.357.10">
    <property type="entry name" value="Tetracycline Repressor, domain 2"/>
    <property type="match status" value="1"/>
</dbReference>
<sequence>MEAITEEQISEAAFRAFLKRGLNFTTDDLADELGISKRTLYKRISSKNEVIRLLIDKERNRIKEIQKQILNNDRLSSMEKMKKLLTVQPESESRIMVQDLRLLKRKYPEEFKYLERLYSEDWEDFFRLMEQEISLGRIREINPRLFRDIYLSAVTSLRSDKAFPESIAEITDILFHGIIAGDRII</sequence>
<dbReference type="PRINTS" id="PR00455">
    <property type="entry name" value="HTHTETR"/>
</dbReference>
<evidence type="ECO:0000313" key="4">
    <source>
        <dbReference type="EMBL" id="MBB6481793.1"/>
    </source>
</evidence>
<proteinExistence type="predicted"/>
<dbReference type="InterPro" id="IPR009057">
    <property type="entry name" value="Homeodomain-like_sf"/>
</dbReference>
<reference evidence="4 5" key="1">
    <citation type="submission" date="2020-08" db="EMBL/GenBank/DDBJ databases">
        <title>Genomic Encyclopedia of Type Strains, Phase IV (KMG-IV): sequencing the most valuable type-strain genomes for metagenomic binning, comparative biology and taxonomic classification.</title>
        <authorList>
            <person name="Goeker M."/>
        </authorList>
    </citation>
    <scope>NUCLEOTIDE SEQUENCE [LARGE SCALE GENOMIC DNA]</scope>
    <source>
        <strain evidence="4 5">DSM 2461</strain>
    </source>
</reference>
<evidence type="ECO:0000259" key="3">
    <source>
        <dbReference type="PROSITE" id="PS50977"/>
    </source>
</evidence>
<evidence type="ECO:0000256" key="2">
    <source>
        <dbReference type="PROSITE-ProRule" id="PRU00335"/>
    </source>
</evidence>
<dbReference type="PROSITE" id="PS50977">
    <property type="entry name" value="HTH_TETR_2"/>
    <property type="match status" value="1"/>
</dbReference>
<dbReference type="Pfam" id="PF00440">
    <property type="entry name" value="TetR_N"/>
    <property type="match status" value="1"/>
</dbReference>
<accession>A0A841RCW4</accession>
<feature type="domain" description="HTH tetR-type" evidence="3">
    <location>
        <begin position="3"/>
        <end position="62"/>
    </location>
</feature>
<dbReference type="Proteomes" id="UP000587760">
    <property type="component" value="Unassembled WGS sequence"/>
</dbReference>
<dbReference type="EMBL" id="JACHGJ010000008">
    <property type="protein sequence ID" value="MBB6481793.1"/>
    <property type="molecule type" value="Genomic_DNA"/>
</dbReference>
<dbReference type="Gene3D" id="1.10.10.60">
    <property type="entry name" value="Homeodomain-like"/>
    <property type="match status" value="1"/>
</dbReference>
<dbReference type="GO" id="GO:0003677">
    <property type="term" value="F:DNA binding"/>
    <property type="evidence" value="ECO:0007669"/>
    <property type="project" value="UniProtKB-UniRule"/>
</dbReference>
<dbReference type="InterPro" id="IPR001647">
    <property type="entry name" value="HTH_TetR"/>
</dbReference>
<feature type="DNA-binding region" description="H-T-H motif" evidence="2">
    <location>
        <begin position="25"/>
        <end position="44"/>
    </location>
</feature>
<protein>
    <submittedName>
        <fullName evidence="4">AcrR family transcriptional regulator</fullName>
    </submittedName>
</protein>
<evidence type="ECO:0000256" key="1">
    <source>
        <dbReference type="ARBA" id="ARBA00023125"/>
    </source>
</evidence>
<gene>
    <name evidence="4" type="ORF">HNR50_003474</name>
</gene>
<evidence type="ECO:0000313" key="5">
    <source>
        <dbReference type="Proteomes" id="UP000587760"/>
    </source>
</evidence>